<sequence>MLHNLGRRYRQGIPRNLCEVLLKACLTALRGSSKPITLGWRYPLHEWLKFNVSGLATEEAMGCGGVLRDEEGNIGWRGIGLTIVEIGSLVAYNWLLNKDKRLWSQQTTFVDMERRLACVGEVALSKAESHGNEMAETLASVGINRKVMFKAWW</sequence>
<dbReference type="Proteomes" id="UP000593577">
    <property type="component" value="Unassembled WGS sequence"/>
</dbReference>
<proteinExistence type="predicted"/>
<organism evidence="1 2">
    <name type="scientific">Gossypium aridum</name>
    <name type="common">American cotton</name>
    <name type="synonym">Erioxylum aridum</name>
    <dbReference type="NCBI Taxonomy" id="34290"/>
    <lineage>
        <taxon>Eukaryota</taxon>
        <taxon>Viridiplantae</taxon>
        <taxon>Streptophyta</taxon>
        <taxon>Embryophyta</taxon>
        <taxon>Tracheophyta</taxon>
        <taxon>Spermatophyta</taxon>
        <taxon>Magnoliopsida</taxon>
        <taxon>eudicotyledons</taxon>
        <taxon>Gunneridae</taxon>
        <taxon>Pentapetalae</taxon>
        <taxon>rosids</taxon>
        <taxon>malvids</taxon>
        <taxon>Malvales</taxon>
        <taxon>Malvaceae</taxon>
        <taxon>Malvoideae</taxon>
        <taxon>Gossypium</taxon>
    </lineage>
</organism>
<comment type="caution">
    <text evidence="1">The sequence shown here is derived from an EMBL/GenBank/DDBJ whole genome shotgun (WGS) entry which is preliminary data.</text>
</comment>
<dbReference type="PANTHER" id="PTHR47723">
    <property type="entry name" value="OS05G0353850 PROTEIN"/>
    <property type="match status" value="1"/>
</dbReference>
<reference evidence="1 2" key="1">
    <citation type="journal article" date="2019" name="Genome Biol. Evol.">
        <title>Insights into the evolution of the New World diploid cottons (Gossypium, subgenus Houzingenia) based on genome sequencing.</title>
        <authorList>
            <person name="Grover C.E."/>
            <person name="Arick M.A. 2nd"/>
            <person name="Thrash A."/>
            <person name="Conover J.L."/>
            <person name="Sanders W.S."/>
            <person name="Peterson D.G."/>
            <person name="Frelichowski J.E."/>
            <person name="Scheffler J.A."/>
            <person name="Scheffler B.E."/>
            <person name="Wendel J.F."/>
        </authorList>
    </citation>
    <scope>NUCLEOTIDE SEQUENCE [LARGE SCALE GENOMIC DNA]</scope>
    <source>
        <strain evidence="1">185</strain>
        <tissue evidence="1">Leaf</tissue>
    </source>
</reference>
<accession>A0A7J8XMW4</accession>
<protein>
    <recommendedName>
        <fullName evidence="3">RNase H type-1 domain-containing protein</fullName>
    </recommendedName>
</protein>
<evidence type="ECO:0000313" key="2">
    <source>
        <dbReference type="Proteomes" id="UP000593577"/>
    </source>
</evidence>
<name>A0A7J8XMW4_GOSAI</name>
<gene>
    <name evidence="1" type="ORF">Goari_006439</name>
</gene>
<evidence type="ECO:0000313" key="1">
    <source>
        <dbReference type="EMBL" id="MBA0688667.1"/>
    </source>
</evidence>
<dbReference type="EMBL" id="JABFAA010000008">
    <property type="protein sequence ID" value="MBA0688667.1"/>
    <property type="molecule type" value="Genomic_DNA"/>
</dbReference>
<keyword evidence="2" id="KW-1185">Reference proteome</keyword>
<dbReference type="PANTHER" id="PTHR47723:SF19">
    <property type="entry name" value="POLYNUCLEOTIDYL TRANSFERASE, RIBONUCLEASE H-LIKE SUPERFAMILY PROTEIN"/>
    <property type="match status" value="1"/>
</dbReference>
<evidence type="ECO:0008006" key="3">
    <source>
        <dbReference type="Google" id="ProtNLM"/>
    </source>
</evidence>
<dbReference type="AlphaFoldDB" id="A0A7J8XMW4"/>
<dbReference type="InterPro" id="IPR053151">
    <property type="entry name" value="RNase_H-like"/>
</dbReference>